<dbReference type="PANTHER" id="PTHR30629">
    <property type="entry name" value="PROPHAGE INTEGRASE"/>
    <property type="match status" value="1"/>
</dbReference>
<dbReference type="GO" id="GO:0015074">
    <property type="term" value="P:DNA integration"/>
    <property type="evidence" value="ECO:0007669"/>
    <property type="project" value="UniProtKB-KW"/>
</dbReference>
<keyword evidence="4" id="KW-0233">DNA recombination</keyword>
<evidence type="ECO:0000256" key="4">
    <source>
        <dbReference type="ARBA" id="ARBA00023172"/>
    </source>
</evidence>
<comment type="similarity">
    <text evidence="1">Belongs to the 'phage' integrase family.</text>
</comment>
<protein>
    <submittedName>
        <fullName evidence="6">Site-specific recombinase</fullName>
    </submittedName>
</protein>
<dbReference type="PANTHER" id="PTHR30629:SF2">
    <property type="entry name" value="PROPHAGE INTEGRASE INTS-RELATED"/>
    <property type="match status" value="1"/>
</dbReference>
<dbReference type="EMBL" id="PGTB01000280">
    <property type="protein sequence ID" value="PJE33928.1"/>
    <property type="molecule type" value="Genomic_DNA"/>
</dbReference>
<dbReference type="Pfam" id="PF00589">
    <property type="entry name" value="Phage_integrase"/>
    <property type="match status" value="1"/>
</dbReference>
<dbReference type="InterPro" id="IPR013762">
    <property type="entry name" value="Integrase-like_cat_sf"/>
</dbReference>
<dbReference type="Gene3D" id="1.10.443.10">
    <property type="entry name" value="Intergrase catalytic core"/>
    <property type="match status" value="1"/>
</dbReference>
<evidence type="ECO:0000259" key="5">
    <source>
        <dbReference type="PROSITE" id="PS51898"/>
    </source>
</evidence>
<dbReference type="GO" id="GO:0006310">
    <property type="term" value="P:DNA recombination"/>
    <property type="evidence" value="ECO:0007669"/>
    <property type="project" value="UniProtKB-KW"/>
</dbReference>
<dbReference type="InterPro" id="IPR011010">
    <property type="entry name" value="DNA_brk_join_enz"/>
</dbReference>
<evidence type="ECO:0000256" key="1">
    <source>
        <dbReference type="ARBA" id="ARBA00008857"/>
    </source>
</evidence>
<dbReference type="Gene3D" id="1.10.150.130">
    <property type="match status" value="1"/>
</dbReference>
<evidence type="ECO:0000256" key="2">
    <source>
        <dbReference type="ARBA" id="ARBA00022908"/>
    </source>
</evidence>
<dbReference type="PROSITE" id="PS51898">
    <property type="entry name" value="TYR_RECOMBINASE"/>
    <property type="match status" value="1"/>
</dbReference>
<dbReference type="InterPro" id="IPR002104">
    <property type="entry name" value="Integrase_catalytic"/>
</dbReference>
<evidence type="ECO:0000313" key="7">
    <source>
        <dbReference type="Proteomes" id="UP000231553"/>
    </source>
</evidence>
<feature type="domain" description="Tyr recombinase" evidence="5">
    <location>
        <begin position="166"/>
        <end position="348"/>
    </location>
</feature>
<reference evidence="6 7" key="1">
    <citation type="journal article" date="2018" name="Int. J. Syst. Evol. Microbiol.">
        <title>Pseudooceanicola lipolyticus sp. nov., a marine alphaproteobacterium, reclassification of Oceanicola flagellatus as Pseudooceanicola flagellatus comb. nov. and emended description of the genus Pseudooceanicola.</title>
        <authorList>
            <person name="Huang M.-M."/>
            <person name="Guo L.-L."/>
            <person name="Wu Y.-H."/>
            <person name="Lai Q.-L."/>
            <person name="Shao Z.-Z."/>
            <person name="Wang C.-S."/>
            <person name="Wu M."/>
            <person name="Xu X.-W."/>
        </authorList>
    </citation>
    <scope>NUCLEOTIDE SEQUENCE [LARGE SCALE GENOMIC DNA]</scope>
    <source>
        <strain evidence="6 7">157</strain>
    </source>
</reference>
<dbReference type="InterPro" id="IPR010998">
    <property type="entry name" value="Integrase_recombinase_N"/>
</dbReference>
<dbReference type="OrthoDB" id="7510934at2"/>
<dbReference type="InterPro" id="IPR050808">
    <property type="entry name" value="Phage_Integrase"/>
</dbReference>
<gene>
    <name evidence="6" type="ORF">CVM52_24915</name>
</gene>
<accession>A0A2M8ITT5</accession>
<proteinExistence type="inferred from homology"/>
<keyword evidence="3" id="KW-0238">DNA-binding</keyword>
<keyword evidence="2" id="KW-0229">DNA integration</keyword>
<dbReference type="Proteomes" id="UP000231553">
    <property type="component" value="Unassembled WGS sequence"/>
</dbReference>
<organism evidence="6 7">
    <name type="scientific">Pseudooceanicola lipolyticus</name>
    <dbReference type="NCBI Taxonomy" id="2029104"/>
    <lineage>
        <taxon>Bacteria</taxon>
        <taxon>Pseudomonadati</taxon>
        <taxon>Pseudomonadota</taxon>
        <taxon>Alphaproteobacteria</taxon>
        <taxon>Rhodobacterales</taxon>
        <taxon>Paracoccaceae</taxon>
        <taxon>Pseudooceanicola</taxon>
    </lineage>
</organism>
<dbReference type="GO" id="GO:0003677">
    <property type="term" value="F:DNA binding"/>
    <property type="evidence" value="ECO:0007669"/>
    <property type="project" value="UniProtKB-KW"/>
</dbReference>
<evidence type="ECO:0000256" key="3">
    <source>
        <dbReference type="ARBA" id="ARBA00023125"/>
    </source>
</evidence>
<evidence type="ECO:0000313" key="6">
    <source>
        <dbReference type="EMBL" id="PJE33928.1"/>
    </source>
</evidence>
<name>A0A2M8ITT5_9RHOB</name>
<comment type="caution">
    <text evidence="6">The sequence shown here is derived from an EMBL/GenBank/DDBJ whole genome shotgun (WGS) entry which is preliminary data.</text>
</comment>
<dbReference type="SUPFAM" id="SSF56349">
    <property type="entry name" value="DNA breaking-rejoining enzymes"/>
    <property type="match status" value="1"/>
</dbReference>
<sequence length="372" mass="41725">MRLIRLTGFKAWTVKKRRSDGTKWESRPYYQHRATGLMLDTQKYPMGTSGFYTEAQRIEAAHEAIQQKAPKAGTLGGLIRHYFETEHFASRAAATQRDYRRCADYLAPIQDTPVHVLDTPLIAGIHDKASRKLGWRQGNYVLTFLRQVFKFGRPHGLIEGNPAEGVIPKPRPRDAGYANRPWSAAEEEIVFRRASPELRAALAVMVNTGLDPSDAIRMKRDMEQAGALRGLRGKTRAEIIVPIGARLAKALDQAPPHNATTLLASSKGTPWTYDGLATAFQRLKTKLLKEELIEPGLTMKGLRHTVATTLRELGVDERTIADLLAQKTTSMGGYYSRGADLTVKNIETVRRLDEANEKRTRVVKPFPKKRQT</sequence>
<dbReference type="AlphaFoldDB" id="A0A2M8ITT5"/>
<keyword evidence="7" id="KW-1185">Reference proteome</keyword>